<dbReference type="PANTHER" id="PTHR43691">
    <property type="entry name" value="URIDINE PHOSPHORYLASE"/>
    <property type="match status" value="1"/>
</dbReference>
<feature type="site" description="Important for catalytic activity" evidence="4">
    <location>
        <position position="217"/>
    </location>
</feature>
<evidence type="ECO:0000256" key="2">
    <source>
        <dbReference type="ARBA" id="ARBA00022676"/>
    </source>
</evidence>
<feature type="binding site" description="in other chain" evidence="4">
    <location>
        <position position="21"/>
    </location>
    <ligand>
        <name>phosphate</name>
        <dbReference type="ChEBI" id="CHEBI:43474"/>
        <note>ligand shared between dimeric partners</note>
    </ligand>
</feature>
<dbReference type="Pfam" id="PF01048">
    <property type="entry name" value="PNP_UDP_1"/>
    <property type="match status" value="1"/>
</dbReference>
<dbReference type="InterPro" id="IPR035994">
    <property type="entry name" value="Nucleoside_phosphorylase_sf"/>
</dbReference>
<feature type="binding site" evidence="4">
    <location>
        <position position="44"/>
    </location>
    <ligand>
        <name>phosphate</name>
        <dbReference type="ChEBI" id="CHEBI:43474"/>
        <note>ligand shared between dimeric partners</note>
    </ligand>
</feature>
<evidence type="ECO:0000256" key="4">
    <source>
        <dbReference type="HAMAP-Rule" id="MF_01627"/>
    </source>
</evidence>
<dbReference type="Proteomes" id="UP000306317">
    <property type="component" value="Unassembled WGS sequence"/>
</dbReference>
<evidence type="ECO:0000313" key="7">
    <source>
        <dbReference type="Proteomes" id="UP000306317"/>
    </source>
</evidence>
<dbReference type="PROSITE" id="PS01232">
    <property type="entry name" value="PNP_UDP_1"/>
    <property type="match status" value="1"/>
</dbReference>
<proteinExistence type="inferred from homology"/>
<dbReference type="EC" id="2.4.2.1" evidence="4"/>
<evidence type="ECO:0000256" key="1">
    <source>
        <dbReference type="ARBA" id="ARBA00010456"/>
    </source>
</evidence>
<accession>A0A4S3KJD9</accession>
<dbReference type="NCBIfam" id="NF004489">
    <property type="entry name" value="PRK05819.1"/>
    <property type="match status" value="1"/>
</dbReference>
<dbReference type="NCBIfam" id="TIGR00107">
    <property type="entry name" value="deoD"/>
    <property type="match status" value="1"/>
</dbReference>
<evidence type="ECO:0000256" key="3">
    <source>
        <dbReference type="ARBA" id="ARBA00022679"/>
    </source>
</evidence>
<comment type="caution">
    <text evidence="6">The sequence shown here is derived from an EMBL/GenBank/DDBJ whole genome shotgun (WGS) entry which is preliminary data.</text>
</comment>
<dbReference type="Gene3D" id="3.40.50.1580">
    <property type="entry name" value="Nucleoside phosphorylase domain"/>
    <property type="match status" value="1"/>
</dbReference>
<dbReference type="EMBL" id="MWIO01000014">
    <property type="protein sequence ID" value="THD08730.1"/>
    <property type="molecule type" value="Genomic_DNA"/>
</dbReference>
<dbReference type="InterPro" id="IPR004402">
    <property type="entry name" value="DeoD-type"/>
</dbReference>
<comment type="function">
    <text evidence="4">Catalyzes the reversible phosphorolytic breakdown of the N-glycosidic bond in the beta-(deoxy)ribonucleoside molecules, with the formation of the corresponding free purine bases and pentose-1-phosphate.</text>
</comment>
<dbReference type="GO" id="GO:0006152">
    <property type="term" value="P:purine nucleoside catabolic process"/>
    <property type="evidence" value="ECO:0007669"/>
    <property type="project" value="TreeGrafter"/>
</dbReference>
<dbReference type="InterPro" id="IPR000845">
    <property type="entry name" value="Nucleoside_phosphorylase_d"/>
</dbReference>
<gene>
    <name evidence="4" type="primary">deoD</name>
    <name evidence="6" type="ORF">B1991_05275</name>
</gene>
<dbReference type="RefSeq" id="WP_136257654.1">
    <property type="nucleotide sequence ID" value="NZ_MWIO01000014.1"/>
</dbReference>
<dbReference type="PANTHER" id="PTHR43691:SF2">
    <property type="entry name" value="PURINE NUCLEOSIDE PHOSPHORYLASE DEOD-TYPE"/>
    <property type="match status" value="1"/>
</dbReference>
<dbReference type="AlphaFoldDB" id="A0A4S3KJD9"/>
<keyword evidence="7" id="KW-1185">Reference proteome</keyword>
<protein>
    <recommendedName>
        <fullName evidence="4">Purine nucleoside phosphorylase DeoD-type</fullName>
        <shortName evidence="4">PNP</shortName>
        <ecNumber evidence="4">2.4.2.1</ecNumber>
    </recommendedName>
</protein>
<keyword evidence="3 4" id="KW-0808">Transferase</keyword>
<comment type="subunit">
    <text evidence="4">Homohexamer; trimer of homodimers.</text>
</comment>
<feature type="binding site" description="in other chain" evidence="4">
    <location>
        <begin position="203"/>
        <end position="204"/>
    </location>
    <ligand>
        <name>a purine D-ribonucleoside</name>
        <dbReference type="ChEBI" id="CHEBI:142355"/>
        <note>ligand shared between dimeric partners</note>
    </ligand>
</feature>
<comment type="similarity">
    <text evidence="1 4">Belongs to the PNP/UDP phosphorylase family.</text>
</comment>
<evidence type="ECO:0000313" key="6">
    <source>
        <dbReference type="EMBL" id="THD08730.1"/>
    </source>
</evidence>
<dbReference type="CDD" id="cd09006">
    <property type="entry name" value="PNP_EcPNPI-like"/>
    <property type="match status" value="1"/>
</dbReference>
<reference evidence="6 7" key="1">
    <citation type="submission" date="2017-02" db="EMBL/GenBank/DDBJ databases">
        <title>Whole genome sequencing of Rhodanobacter lindaniclasticus DSM 17932.</title>
        <authorList>
            <person name="Kumar S."/>
            <person name="Patil P."/>
            <person name="Patil P.B."/>
        </authorList>
    </citation>
    <scope>NUCLEOTIDE SEQUENCE [LARGE SCALE GENOMIC DNA]</scope>
    <source>
        <strain evidence="6 7">DSM 17932</strain>
    </source>
</reference>
<feature type="binding site" description="in other chain" evidence="4">
    <location>
        <begin position="179"/>
        <end position="181"/>
    </location>
    <ligand>
        <name>a purine D-ribonucleoside</name>
        <dbReference type="ChEBI" id="CHEBI:142355"/>
        <note>ligand shared between dimeric partners</note>
    </ligand>
</feature>
<dbReference type="GO" id="GO:0005829">
    <property type="term" value="C:cytosol"/>
    <property type="evidence" value="ECO:0007669"/>
    <property type="project" value="TreeGrafter"/>
</dbReference>
<feature type="binding site" description="in other chain" evidence="4">
    <location>
        <begin position="88"/>
        <end position="91"/>
    </location>
    <ligand>
        <name>phosphate</name>
        <dbReference type="ChEBI" id="CHEBI:43474"/>
        <note>ligand shared between dimeric partners</note>
    </ligand>
</feature>
<organism evidence="6 7">
    <name type="scientific">Rhodanobacter lindaniclasticus</name>
    <dbReference type="NCBI Taxonomy" id="75310"/>
    <lineage>
        <taxon>Bacteria</taxon>
        <taxon>Pseudomonadati</taxon>
        <taxon>Pseudomonadota</taxon>
        <taxon>Gammaproteobacteria</taxon>
        <taxon>Lysobacterales</taxon>
        <taxon>Rhodanobacteraceae</taxon>
        <taxon>Rhodanobacter</taxon>
    </lineage>
</organism>
<dbReference type="GO" id="GO:0004731">
    <property type="term" value="F:purine-nucleoside phosphorylase activity"/>
    <property type="evidence" value="ECO:0007669"/>
    <property type="project" value="UniProtKB-UniRule"/>
</dbReference>
<dbReference type="OrthoDB" id="9782889at2"/>
<comment type="catalytic activity">
    <reaction evidence="4">
        <text>a purine D-ribonucleoside + phosphate = a purine nucleobase + alpha-D-ribose 1-phosphate</text>
        <dbReference type="Rhea" id="RHEA:19805"/>
        <dbReference type="ChEBI" id="CHEBI:26386"/>
        <dbReference type="ChEBI" id="CHEBI:43474"/>
        <dbReference type="ChEBI" id="CHEBI:57720"/>
        <dbReference type="ChEBI" id="CHEBI:142355"/>
        <dbReference type="EC" id="2.4.2.1"/>
    </reaction>
</comment>
<feature type="active site" description="Proton donor" evidence="4">
    <location>
        <position position="204"/>
    </location>
</feature>
<feature type="binding site" evidence="4">
    <location>
        <position position="5"/>
    </location>
    <ligand>
        <name>a purine D-ribonucleoside</name>
        <dbReference type="ChEBI" id="CHEBI:142355"/>
        <note>ligand shared between dimeric partners</note>
    </ligand>
</feature>
<keyword evidence="2 4" id="KW-0328">Glycosyltransferase</keyword>
<name>A0A4S3KJD9_9GAMM</name>
<feature type="domain" description="Nucleoside phosphorylase" evidence="5">
    <location>
        <begin position="17"/>
        <end position="218"/>
    </location>
</feature>
<dbReference type="SUPFAM" id="SSF53167">
    <property type="entry name" value="Purine and uridine phosphorylases"/>
    <property type="match status" value="1"/>
</dbReference>
<dbReference type="InterPro" id="IPR018016">
    <property type="entry name" value="Nucleoside_phosphorylase_CS"/>
</dbReference>
<dbReference type="HAMAP" id="MF_01627">
    <property type="entry name" value="Pur_nucleosid_phosp"/>
    <property type="match status" value="1"/>
</dbReference>
<evidence type="ECO:0000259" key="5">
    <source>
        <dbReference type="Pfam" id="PF01048"/>
    </source>
</evidence>
<feature type="binding site" description="in other chain" evidence="4">
    <location>
        <position position="25"/>
    </location>
    <ligand>
        <name>phosphate</name>
        <dbReference type="ChEBI" id="CHEBI:43474"/>
        <note>ligand shared between dimeric partners</note>
    </ligand>
</feature>
<comment type="catalytic activity">
    <reaction evidence="4">
        <text>a purine 2'-deoxy-D-ribonucleoside + phosphate = a purine nucleobase + 2-deoxy-alpha-D-ribose 1-phosphate</text>
        <dbReference type="Rhea" id="RHEA:36431"/>
        <dbReference type="ChEBI" id="CHEBI:26386"/>
        <dbReference type="ChEBI" id="CHEBI:43474"/>
        <dbReference type="ChEBI" id="CHEBI:57259"/>
        <dbReference type="ChEBI" id="CHEBI:142361"/>
        <dbReference type="EC" id="2.4.2.1"/>
    </reaction>
</comment>
<sequence>MSTPHLDARPGDIADTVLLPGDPLRARHIAHEFLDGVVEVNTRRNMLGYSGHYRGMRVSVIGSGMGIPSCAIYATELARVFGVRRIVRVGTCGGVGDVALGDLLLAQAASTDSNFNRLQFGGHDLAACADFGLMRAIADTASTQGIGLRIGGVFSTDCFHGGDPELAARLLQHHIHGIEMESAGLYGVAMREGFRAVSVLTVSDHVQRGTHMPAVQREQGLSRMTALVLDSLLPAPGDRGGAIWAG</sequence>